<sequence length="612" mass="66846">MSRRARREAVSSLAIVLPRPELPRRRSSLLSQGSVTSPHTPRNSGCASPRCQSWLMTSNASNRKSTDSWNSSNADFGEEFEAEWKPEQVLLLSRTLDALPAHLTPFHGPIPPSNLLDKIARGVSSAKGPNEWPHSLRATRVKLIEISRQRAKDDHSTRHSKPVMDENDEIGYFTPESDASLGFSRKNSIGVRRPLYRQSSMDFMNTDDRKLTNNESINRLSTRLQRAENSLPANSYHPYTRSRARAVTQSLAQARQDQMHRRSSSPPRPEHVPSLINPSTPSSSTLSTLSSLSTSAARPRLSRRSVSSLTSDVSMLSGSSIGEPLPSNLLPSAVAGAVDPRMQRVRRSESFCAPSQPSASFATRDGTASSITPPPTRQTFKRAPSYGMLAQEARDREKEKRTSGIYHLEARARMNASPCPSSDEEEKIRDKQAKKPRTPGSKSSKRIVPQEEATSTETPKKSRKSSKVSGCADKGSKKKTPSSPPSIPESGTGSRVMGTRPSRMNLERNPSMFGAELPHLHIPSASTSTSSHAASSTQPTIRSPSTPSQRSGTPGTVPTDPQLKGRTLRRVKRLAPGRKISFGSLVPPAGEDLIEEDSEENGRSLGSAFQLS</sequence>
<feature type="region of interest" description="Disordered" evidence="1">
    <location>
        <begin position="25"/>
        <end position="49"/>
    </location>
</feature>
<gene>
    <name evidence="2" type="ORF">V5O48_008739</name>
</gene>
<feature type="region of interest" description="Disordered" evidence="1">
    <location>
        <begin position="223"/>
        <end position="309"/>
    </location>
</feature>
<dbReference type="EMBL" id="JBAHYK010000528">
    <property type="protein sequence ID" value="KAL0573219.1"/>
    <property type="molecule type" value="Genomic_DNA"/>
</dbReference>
<feature type="region of interest" description="Disordered" evidence="1">
    <location>
        <begin position="579"/>
        <end position="612"/>
    </location>
</feature>
<feature type="compositionally biased region" description="Polar residues" evidence="1">
    <location>
        <begin position="223"/>
        <end position="233"/>
    </location>
</feature>
<feature type="compositionally biased region" description="Basic and acidic residues" evidence="1">
    <location>
        <begin position="392"/>
        <end position="412"/>
    </location>
</feature>
<name>A0ABR3FD20_9AGAR</name>
<organism evidence="2 3">
    <name type="scientific">Marasmius crinis-equi</name>
    <dbReference type="NCBI Taxonomy" id="585013"/>
    <lineage>
        <taxon>Eukaryota</taxon>
        <taxon>Fungi</taxon>
        <taxon>Dikarya</taxon>
        <taxon>Basidiomycota</taxon>
        <taxon>Agaricomycotina</taxon>
        <taxon>Agaricomycetes</taxon>
        <taxon>Agaricomycetidae</taxon>
        <taxon>Agaricales</taxon>
        <taxon>Marasmiineae</taxon>
        <taxon>Marasmiaceae</taxon>
        <taxon>Marasmius</taxon>
    </lineage>
</organism>
<feature type="region of interest" description="Disordered" evidence="1">
    <location>
        <begin position="346"/>
        <end position="565"/>
    </location>
</feature>
<reference evidence="2 3" key="1">
    <citation type="submission" date="2024-02" db="EMBL/GenBank/DDBJ databases">
        <title>A draft genome for the cacao thread blight pathogen Marasmius crinis-equi.</title>
        <authorList>
            <person name="Cohen S.P."/>
            <person name="Baruah I.K."/>
            <person name="Amoako-Attah I."/>
            <person name="Bukari Y."/>
            <person name="Meinhardt L.W."/>
            <person name="Bailey B.A."/>
        </authorList>
    </citation>
    <scope>NUCLEOTIDE SEQUENCE [LARGE SCALE GENOMIC DNA]</scope>
    <source>
        <strain evidence="2 3">GH-76</strain>
    </source>
</reference>
<keyword evidence="3" id="KW-1185">Reference proteome</keyword>
<feature type="compositionally biased region" description="Polar residues" evidence="1">
    <location>
        <begin position="538"/>
        <end position="556"/>
    </location>
</feature>
<protein>
    <submittedName>
        <fullName evidence="2">Uncharacterized protein</fullName>
    </submittedName>
</protein>
<comment type="caution">
    <text evidence="2">The sequence shown here is derived from an EMBL/GenBank/DDBJ whole genome shotgun (WGS) entry which is preliminary data.</text>
</comment>
<dbReference type="Proteomes" id="UP001465976">
    <property type="component" value="Unassembled WGS sequence"/>
</dbReference>
<evidence type="ECO:0000256" key="1">
    <source>
        <dbReference type="SAM" id="MobiDB-lite"/>
    </source>
</evidence>
<evidence type="ECO:0000313" key="3">
    <source>
        <dbReference type="Proteomes" id="UP001465976"/>
    </source>
</evidence>
<feature type="compositionally biased region" description="Polar residues" evidence="1">
    <location>
        <begin position="32"/>
        <end position="49"/>
    </location>
</feature>
<feature type="compositionally biased region" description="Polar residues" evidence="1">
    <location>
        <begin position="247"/>
        <end position="256"/>
    </location>
</feature>
<accession>A0ABR3FD20</accession>
<feature type="compositionally biased region" description="Low complexity" evidence="1">
    <location>
        <begin position="273"/>
        <end position="309"/>
    </location>
</feature>
<evidence type="ECO:0000313" key="2">
    <source>
        <dbReference type="EMBL" id="KAL0573219.1"/>
    </source>
</evidence>
<feature type="compositionally biased region" description="Low complexity" evidence="1">
    <location>
        <begin position="524"/>
        <end position="537"/>
    </location>
</feature>
<proteinExistence type="predicted"/>
<feature type="compositionally biased region" description="Polar residues" evidence="1">
    <location>
        <begin position="353"/>
        <end position="371"/>
    </location>
</feature>